<feature type="signal peptide" evidence="2">
    <location>
        <begin position="1"/>
        <end position="17"/>
    </location>
</feature>
<dbReference type="Proteomes" id="UP000694044">
    <property type="component" value="Unassembled WGS sequence"/>
</dbReference>
<sequence length="119" mass="12272">MKFTAVLAAVLVGSASATTCTSTQSTAAYVTLVTLLTESYFSTCASDSGYSMLTATALPTTVQYELMCASTACQEMIAEIITLSPPDCDLTVPTSGLVIDVYTYANEFAATCASLSSSA</sequence>
<keyword evidence="1" id="KW-1015">Disulfide bond</keyword>
<accession>A0A8T1V5U3</accession>
<proteinExistence type="inferred from homology"/>
<protein>
    <recommendedName>
        <fullName evidence="1">Elicitin</fullName>
    </recommendedName>
</protein>
<comment type="subcellular location">
    <subcellularLocation>
        <location evidence="1">Secreted</location>
    </subcellularLocation>
</comment>
<dbReference type="InterPro" id="IPR002200">
    <property type="entry name" value="Elicitin"/>
</dbReference>
<reference evidence="3" key="1">
    <citation type="submission" date="2021-02" db="EMBL/GenBank/DDBJ databases">
        <authorList>
            <person name="Palmer J.M."/>
        </authorList>
    </citation>
    <scope>NUCLEOTIDE SEQUENCE</scope>
    <source>
        <strain evidence="3">SCRP734</strain>
    </source>
</reference>
<comment type="caution">
    <text evidence="3">The sequence shown here is derived from an EMBL/GenBank/DDBJ whole genome shotgun (WGS) entry which is preliminary data.</text>
</comment>
<organism evidence="3 4">
    <name type="scientific">Phytophthora pseudosyringae</name>
    <dbReference type="NCBI Taxonomy" id="221518"/>
    <lineage>
        <taxon>Eukaryota</taxon>
        <taxon>Sar</taxon>
        <taxon>Stramenopiles</taxon>
        <taxon>Oomycota</taxon>
        <taxon>Peronosporomycetes</taxon>
        <taxon>Peronosporales</taxon>
        <taxon>Peronosporaceae</taxon>
        <taxon>Phytophthora</taxon>
    </lineage>
</organism>
<dbReference type="GO" id="GO:0005576">
    <property type="term" value="C:extracellular region"/>
    <property type="evidence" value="ECO:0007669"/>
    <property type="project" value="UniProtKB-SubCell"/>
</dbReference>
<evidence type="ECO:0000256" key="2">
    <source>
        <dbReference type="SAM" id="SignalP"/>
    </source>
</evidence>
<keyword evidence="1" id="KW-0964">Secreted</keyword>
<comment type="similarity">
    <text evidence="1">Belongs to the elicitin family.</text>
</comment>
<evidence type="ECO:0000313" key="4">
    <source>
        <dbReference type="Proteomes" id="UP000694044"/>
    </source>
</evidence>
<dbReference type="SMART" id="SM01187">
    <property type="entry name" value="Elicitin"/>
    <property type="match status" value="1"/>
</dbReference>
<keyword evidence="2" id="KW-0732">Signal</keyword>
<name>A0A8T1V5U3_9STRA</name>
<evidence type="ECO:0000313" key="3">
    <source>
        <dbReference type="EMBL" id="KAG7375479.1"/>
    </source>
</evidence>
<evidence type="ECO:0000256" key="1">
    <source>
        <dbReference type="RuleBase" id="RU368111"/>
    </source>
</evidence>
<dbReference type="Pfam" id="PF00964">
    <property type="entry name" value="Elicitin"/>
    <property type="match status" value="1"/>
</dbReference>
<keyword evidence="1" id="KW-0928">Hypersensitive response elicitation</keyword>
<feature type="chain" id="PRO_5035810216" description="Elicitin" evidence="2">
    <location>
        <begin position="18"/>
        <end position="119"/>
    </location>
</feature>
<dbReference type="GO" id="GO:0052040">
    <property type="term" value="P:symbiont-mediated perturbation of host programmed cell death"/>
    <property type="evidence" value="ECO:0007669"/>
    <property type="project" value="UniProtKB-UniRule"/>
</dbReference>
<dbReference type="OrthoDB" id="118103at2759"/>
<dbReference type="AlphaFoldDB" id="A0A8T1V5U3"/>
<dbReference type="EMBL" id="JAGDFM010001143">
    <property type="protein sequence ID" value="KAG7375479.1"/>
    <property type="molecule type" value="Genomic_DNA"/>
</dbReference>
<gene>
    <name evidence="3" type="primary">GDAP2_1</name>
    <name evidence="3" type="ORF">PHYPSEUDO_001081</name>
</gene>
<comment type="function">
    <text evidence="1">Induces local and distal defense responses (incompatible hypersensitive reaction) in plants from the solanaceae and cruciferae families. Elicits leaf necrosis and causes the accumulation of pathogenesis-related proteins. Might interact with the lipidic molecules of the plasma membrane.</text>
</comment>
<keyword evidence="4" id="KW-1185">Reference proteome</keyword>